<dbReference type="OrthoDB" id="5329005at2"/>
<keyword evidence="4 6" id="KW-1133">Transmembrane helix</keyword>
<keyword evidence="9" id="KW-1185">Reference proteome</keyword>
<accession>A0A437JAB1</accession>
<dbReference type="PANTHER" id="PTHR36506:SF1">
    <property type="entry name" value="PREFLAGELLIN PEPTIDASE"/>
    <property type="match status" value="1"/>
</dbReference>
<feature type="transmembrane region" description="Helical" evidence="6">
    <location>
        <begin position="62"/>
        <end position="81"/>
    </location>
</feature>
<dbReference type="GO" id="GO:0005886">
    <property type="term" value="C:plasma membrane"/>
    <property type="evidence" value="ECO:0007669"/>
    <property type="project" value="UniProtKB-SubCell"/>
</dbReference>
<protein>
    <submittedName>
        <fullName evidence="8">Peptidase</fullName>
    </submittedName>
</protein>
<dbReference type="RefSeq" id="WP_127690634.1">
    <property type="nucleotide sequence ID" value="NZ_RZUL01000002.1"/>
</dbReference>
<keyword evidence="5 6" id="KW-0472">Membrane</keyword>
<evidence type="ECO:0000259" key="7">
    <source>
        <dbReference type="Pfam" id="PF01478"/>
    </source>
</evidence>
<sequence>MIGEYLKFVLLAVLACLLVMAAITDLRSRIISNWLNLAIALLAPLYWWACDIALWPDAAIQLGLGITVFAVFAGLFAIGMMGGGDVKMLAALALWFPWQALLLLLSIMAVAGGIVTVITLVHHKLAKREGPPEVPYGVAISIAALWLVGERYFNQFT</sequence>
<proteinExistence type="predicted"/>
<dbReference type="Gene3D" id="1.20.120.1220">
    <property type="match status" value="1"/>
</dbReference>
<evidence type="ECO:0000256" key="6">
    <source>
        <dbReference type="SAM" id="Phobius"/>
    </source>
</evidence>
<evidence type="ECO:0000256" key="1">
    <source>
        <dbReference type="ARBA" id="ARBA00004651"/>
    </source>
</evidence>
<keyword evidence="3 6" id="KW-0812">Transmembrane</keyword>
<comment type="subcellular location">
    <subcellularLocation>
        <location evidence="1">Cell membrane</location>
        <topology evidence="1">Multi-pass membrane protein</topology>
    </subcellularLocation>
</comment>
<organism evidence="8 9">
    <name type="scientific">Sphingobium algorifonticola</name>
    <dbReference type="NCBI Taxonomy" id="2008318"/>
    <lineage>
        <taxon>Bacteria</taxon>
        <taxon>Pseudomonadati</taxon>
        <taxon>Pseudomonadota</taxon>
        <taxon>Alphaproteobacteria</taxon>
        <taxon>Sphingomonadales</taxon>
        <taxon>Sphingomonadaceae</taxon>
        <taxon>Sphingobium</taxon>
    </lineage>
</organism>
<feature type="transmembrane region" description="Helical" evidence="6">
    <location>
        <begin position="134"/>
        <end position="153"/>
    </location>
</feature>
<evidence type="ECO:0000313" key="8">
    <source>
        <dbReference type="EMBL" id="RVT42456.1"/>
    </source>
</evidence>
<keyword evidence="2" id="KW-1003">Cell membrane</keyword>
<gene>
    <name evidence="8" type="ORF">ENE74_08210</name>
</gene>
<dbReference type="InterPro" id="IPR000045">
    <property type="entry name" value="Prepilin_IV_endopep_pep"/>
</dbReference>
<feature type="transmembrane region" description="Helical" evidence="6">
    <location>
        <begin position="101"/>
        <end position="122"/>
    </location>
</feature>
<dbReference type="AlphaFoldDB" id="A0A437JAB1"/>
<name>A0A437JAB1_9SPHN</name>
<evidence type="ECO:0000256" key="3">
    <source>
        <dbReference type="ARBA" id="ARBA00022692"/>
    </source>
</evidence>
<reference evidence="8 9" key="1">
    <citation type="submission" date="2019-01" db="EMBL/GenBank/DDBJ databases">
        <authorList>
            <person name="Chen W.-M."/>
        </authorList>
    </citation>
    <scope>NUCLEOTIDE SEQUENCE [LARGE SCALE GENOMIC DNA]</scope>
    <source>
        <strain evidence="8 9">TLA-22</strain>
    </source>
</reference>
<dbReference type="GO" id="GO:0004190">
    <property type="term" value="F:aspartic-type endopeptidase activity"/>
    <property type="evidence" value="ECO:0007669"/>
    <property type="project" value="InterPro"/>
</dbReference>
<evidence type="ECO:0000256" key="5">
    <source>
        <dbReference type="ARBA" id="ARBA00023136"/>
    </source>
</evidence>
<dbReference type="PANTHER" id="PTHR36506">
    <property type="entry name" value="PREFLAGELLIN PEPTIDASE"/>
    <property type="match status" value="1"/>
</dbReference>
<evidence type="ECO:0000313" key="9">
    <source>
        <dbReference type="Proteomes" id="UP000282977"/>
    </source>
</evidence>
<dbReference type="Pfam" id="PF01478">
    <property type="entry name" value="Peptidase_A24"/>
    <property type="match status" value="1"/>
</dbReference>
<evidence type="ECO:0000256" key="2">
    <source>
        <dbReference type="ARBA" id="ARBA00022475"/>
    </source>
</evidence>
<feature type="transmembrane region" description="Helical" evidence="6">
    <location>
        <begin position="31"/>
        <end position="50"/>
    </location>
</feature>
<feature type="domain" description="Prepilin type IV endopeptidase peptidase" evidence="7">
    <location>
        <begin position="13"/>
        <end position="116"/>
    </location>
</feature>
<dbReference type="EMBL" id="RZUL01000002">
    <property type="protein sequence ID" value="RVT42456.1"/>
    <property type="molecule type" value="Genomic_DNA"/>
</dbReference>
<comment type="caution">
    <text evidence="8">The sequence shown here is derived from an EMBL/GenBank/DDBJ whole genome shotgun (WGS) entry which is preliminary data.</text>
</comment>
<dbReference type="InterPro" id="IPR052218">
    <property type="entry name" value="Preflagellin_Peptidase"/>
</dbReference>
<dbReference type="Proteomes" id="UP000282977">
    <property type="component" value="Unassembled WGS sequence"/>
</dbReference>
<evidence type="ECO:0000256" key="4">
    <source>
        <dbReference type="ARBA" id="ARBA00022989"/>
    </source>
</evidence>